<name>A0A8K0MRQ9_9ROSA</name>
<keyword evidence="3" id="KW-1185">Reference proteome</keyword>
<dbReference type="AlphaFoldDB" id="A0A8K0MRQ9"/>
<protein>
    <submittedName>
        <fullName evidence="2">Uncharacterized protein</fullName>
    </submittedName>
</protein>
<feature type="region of interest" description="Disordered" evidence="1">
    <location>
        <begin position="1"/>
        <end position="118"/>
    </location>
</feature>
<proteinExistence type="predicted"/>
<dbReference type="Proteomes" id="UP000796880">
    <property type="component" value="Unassembled WGS sequence"/>
</dbReference>
<evidence type="ECO:0000256" key="1">
    <source>
        <dbReference type="SAM" id="MobiDB-lite"/>
    </source>
</evidence>
<gene>
    <name evidence="2" type="ORF">FNV43_RR05568</name>
</gene>
<sequence length="118" mass="12800">MESTTGRNNSHEPKTNDETALSSVKEASIKAPGNREEANQRSAADVDPPQGLTQPLITRNGCDAPTHATSNPDDPARIGPAARFSAKNMNSRQRHQAREGRQDGNAWKALSQLSRNLQ</sequence>
<accession>A0A8K0MRQ9</accession>
<reference evidence="2" key="1">
    <citation type="submission" date="2020-03" db="EMBL/GenBank/DDBJ databases">
        <title>A high-quality chromosome-level genome assembly of a woody plant with both climbing and erect habits, Rhamnella rubrinervis.</title>
        <authorList>
            <person name="Lu Z."/>
            <person name="Yang Y."/>
            <person name="Zhu X."/>
            <person name="Sun Y."/>
        </authorList>
    </citation>
    <scope>NUCLEOTIDE SEQUENCE</scope>
    <source>
        <strain evidence="2">BYM</strain>
        <tissue evidence="2">Leaf</tissue>
    </source>
</reference>
<dbReference type="EMBL" id="VOIH02000002">
    <property type="protein sequence ID" value="KAF3455120.1"/>
    <property type="molecule type" value="Genomic_DNA"/>
</dbReference>
<comment type="caution">
    <text evidence="2">The sequence shown here is derived from an EMBL/GenBank/DDBJ whole genome shotgun (WGS) entry which is preliminary data.</text>
</comment>
<evidence type="ECO:0000313" key="2">
    <source>
        <dbReference type="EMBL" id="KAF3455120.1"/>
    </source>
</evidence>
<organism evidence="2 3">
    <name type="scientific">Rhamnella rubrinervis</name>
    <dbReference type="NCBI Taxonomy" id="2594499"/>
    <lineage>
        <taxon>Eukaryota</taxon>
        <taxon>Viridiplantae</taxon>
        <taxon>Streptophyta</taxon>
        <taxon>Embryophyta</taxon>
        <taxon>Tracheophyta</taxon>
        <taxon>Spermatophyta</taxon>
        <taxon>Magnoliopsida</taxon>
        <taxon>eudicotyledons</taxon>
        <taxon>Gunneridae</taxon>
        <taxon>Pentapetalae</taxon>
        <taxon>rosids</taxon>
        <taxon>fabids</taxon>
        <taxon>Rosales</taxon>
        <taxon>Rhamnaceae</taxon>
        <taxon>rhamnoid group</taxon>
        <taxon>Rhamneae</taxon>
        <taxon>Rhamnella</taxon>
    </lineage>
</organism>
<evidence type="ECO:0000313" key="3">
    <source>
        <dbReference type="Proteomes" id="UP000796880"/>
    </source>
</evidence>